<keyword evidence="2" id="KW-1133">Transmembrane helix</keyword>
<dbReference type="EMBL" id="LIHL02000001">
    <property type="protein sequence ID" value="KAF5482539.1"/>
    <property type="molecule type" value="Genomic_DNA"/>
</dbReference>
<sequence length="448" mass="49965">MRGGSHDGFGCLGSSRCRSGQIWARLGFSVGGEIVVNGGSKWHSCELLRNQTRINNFRNHPLFIHQYSCPLSEVRTQCSNLLFRTSETQGKCREIMEYMYSTTILLLLLTIFLVLFDEISAKVPAIIVFGDSSVDAGNNNQIPTIARSNFEPYGRDFKGGKATGRFSNGRITTDFIAEAFGLKPIIPAYLDPSYNIADFATGVTFASAGTGYDNATSSVLSVIPLWKELEYYKDYQKKLRSYLGESEADKRISEALHVMSLGTNDFLENYYSFPGGRQSQFSVTRYEDYLIGIATNFIKALYGLGARKISLGGLPPMGCLPLERATNIMGGNGCNDRYNNVSMEFNEKLKKLTVELNKELSGIKLVFSNPYYVLLHIIKKPSSYGFEVTSVACCATGMFEMGYSCNRDDLFTCTDANKYVFWDAFHPTQKTNSIVSNYVVKKVLAEFL</sequence>
<feature type="transmembrane region" description="Helical" evidence="2">
    <location>
        <begin position="98"/>
        <end position="116"/>
    </location>
</feature>
<comment type="caution">
    <text evidence="3">The sequence shown here is derived from an EMBL/GenBank/DDBJ whole genome shotgun (WGS) entry which is preliminary data.</text>
</comment>
<gene>
    <name evidence="3" type="ORF">F2P56_003097</name>
</gene>
<dbReference type="PANTHER" id="PTHR45642:SF32">
    <property type="entry name" value="GDSL-LIKE LIPASE_ACYLHYDROLASE"/>
    <property type="match status" value="1"/>
</dbReference>
<dbReference type="CDD" id="cd01837">
    <property type="entry name" value="SGNH_plant_lipase_like"/>
    <property type="match status" value="1"/>
</dbReference>
<evidence type="ECO:0000256" key="1">
    <source>
        <dbReference type="ARBA" id="ARBA00008668"/>
    </source>
</evidence>
<dbReference type="PANTHER" id="PTHR45642">
    <property type="entry name" value="GDSL ESTERASE/LIPASE EXL3"/>
    <property type="match status" value="1"/>
</dbReference>
<dbReference type="InterPro" id="IPR035669">
    <property type="entry name" value="SGNH_plant_lipase-like"/>
</dbReference>
<keyword evidence="2" id="KW-0472">Membrane</keyword>
<keyword evidence="2" id="KW-0812">Transmembrane</keyword>
<reference evidence="3" key="1">
    <citation type="submission" date="2015-10" db="EMBL/GenBank/DDBJ databases">
        <authorList>
            <person name="Martinez-Garcia P.J."/>
            <person name="Crepeau M.W."/>
            <person name="Puiu D."/>
            <person name="Gonzalez-Ibeas D."/>
            <person name="Whalen J."/>
            <person name="Stevens K."/>
            <person name="Paul R."/>
            <person name="Butterfield T."/>
            <person name="Britton M."/>
            <person name="Reagan R."/>
            <person name="Chakraborty S."/>
            <person name="Walawage S.L."/>
            <person name="Vasquez-Gross H.A."/>
            <person name="Cardeno C."/>
            <person name="Famula R."/>
            <person name="Pratt K."/>
            <person name="Kuruganti S."/>
            <person name="Aradhya M.K."/>
            <person name="Leslie C.A."/>
            <person name="Dandekar A.M."/>
            <person name="Salzberg S.L."/>
            <person name="Wegrzyn J.L."/>
            <person name="Langley C.H."/>
            <person name="Neale D.B."/>
        </authorList>
    </citation>
    <scope>NUCLEOTIDE SEQUENCE</scope>
    <source>
        <tissue evidence="3">Leaves</tissue>
    </source>
</reference>
<comment type="similarity">
    <text evidence="1">Belongs to the 'GDSL' lipolytic enzyme family.</text>
</comment>
<dbReference type="Proteomes" id="UP000619265">
    <property type="component" value="Unassembled WGS sequence"/>
</dbReference>
<reference evidence="3" key="2">
    <citation type="submission" date="2020-03" db="EMBL/GenBank/DDBJ databases">
        <title>Walnut 2.0.</title>
        <authorList>
            <person name="Marrano A."/>
            <person name="Britton M."/>
            <person name="Zimin A.V."/>
            <person name="Zaini P.A."/>
            <person name="Workman R."/>
            <person name="Puiu D."/>
            <person name="Bianco L."/>
            <person name="Allen B.J."/>
            <person name="Troggio M."/>
            <person name="Leslie C.A."/>
            <person name="Timp W."/>
            <person name="Dendekar A."/>
            <person name="Salzberg S.L."/>
            <person name="Neale D.B."/>
        </authorList>
    </citation>
    <scope>NUCLEOTIDE SEQUENCE</scope>
    <source>
        <tissue evidence="3">Leaves</tissue>
    </source>
</reference>
<dbReference type="InterPro" id="IPR050592">
    <property type="entry name" value="GDSL_lipolytic_enzyme"/>
</dbReference>
<dbReference type="Gramene" id="Jr01_33450_p1">
    <property type="protein sequence ID" value="cds.Jr01_33450_p1"/>
    <property type="gene ID" value="Jr01_33450"/>
</dbReference>
<evidence type="ECO:0000256" key="2">
    <source>
        <dbReference type="SAM" id="Phobius"/>
    </source>
</evidence>
<dbReference type="SUPFAM" id="SSF52266">
    <property type="entry name" value="SGNH hydrolase"/>
    <property type="match status" value="1"/>
</dbReference>
<organism evidence="3 4">
    <name type="scientific">Juglans regia</name>
    <name type="common">English walnut</name>
    <dbReference type="NCBI Taxonomy" id="51240"/>
    <lineage>
        <taxon>Eukaryota</taxon>
        <taxon>Viridiplantae</taxon>
        <taxon>Streptophyta</taxon>
        <taxon>Embryophyta</taxon>
        <taxon>Tracheophyta</taxon>
        <taxon>Spermatophyta</taxon>
        <taxon>Magnoliopsida</taxon>
        <taxon>eudicotyledons</taxon>
        <taxon>Gunneridae</taxon>
        <taxon>Pentapetalae</taxon>
        <taxon>rosids</taxon>
        <taxon>fabids</taxon>
        <taxon>Fagales</taxon>
        <taxon>Juglandaceae</taxon>
        <taxon>Juglans</taxon>
    </lineage>
</organism>
<dbReference type="Gene3D" id="3.40.50.1110">
    <property type="entry name" value="SGNH hydrolase"/>
    <property type="match status" value="1"/>
</dbReference>
<dbReference type="InterPro" id="IPR001087">
    <property type="entry name" value="GDSL"/>
</dbReference>
<dbReference type="InterPro" id="IPR036514">
    <property type="entry name" value="SGNH_hydro_sf"/>
</dbReference>
<dbReference type="Pfam" id="PF00657">
    <property type="entry name" value="Lipase_GDSL"/>
    <property type="match status" value="1"/>
</dbReference>
<proteinExistence type="inferred from homology"/>
<evidence type="ECO:0008006" key="5">
    <source>
        <dbReference type="Google" id="ProtNLM"/>
    </source>
</evidence>
<dbReference type="AlphaFoldDB" id="A0A833YG61"/>
<name>A0A833YG61_JUGRE</name>
<evidence type="ECO:0000313" key="3">
    <source>
        <dbReference type="EMBL" id="KAF5482539.1"/>
    </source>
</evidence>
<protein>
    <recommendedName>
        <fullName evidence="5">GDSL esterase/lipase At2g04570-like</fullName>
    </recommendedName>
</protein>
<dbReference type="FunFam" id="3.40.50.1110:FF:000003">
    <property type="entry name" value="GDSL esterase/lipase APG"/>
    <property type="match status" value="1"/>
</dbReference>
<accession>A0A833YG61</accession>
<evidence type="ECO:0000313" key="4">
    <source>
        <dbReference type="Proteomes" id="UP000619265"/>
    </source>
</evidence>
<dbReference type="GO" id="GO:0016788">
    <property type="term" value="F:hydrolase activity, acting on ester bonds"/>
    <property type="evidence" value="ECO:0007669"/>
    <property type="project" value="InterPro"/>
</dbReference>